<protein>
    <submittedName>
        <fullName evidence="1">Uncharacterized protein</fullName>
    </submittedName>
</protein>
<proteinExistence type="predicted"/>
<dbReference type="AlphaFoldDB" id="A0A388TCM6"/>
<name>A0A388TCM6_TERA1</name>
<accession>A0A388TCM6</accession>
<organism evidence="1 2">
    <name type="scientific">Termititenax aidoneus</name>
    <dbReference type="NCBI Taxonomy" id="2218524"/>
    <lineage>
        <taxon>Bacteria</taxon>
        <taxon>Bacillati</taxon>
        <taxon>Candidatus Margulisiibacteriota</taxon>
        <taxon>Candidatus Termititenacia</taxon>
        <taxon>Candidatus Termititenacales</taxon>
        <taxon>Candidatus Termititenacaceae</taxon>
        <taxon>Candidatus Termititenax</taxon>
    </lineage>
</organism>
<evidence type="ECO:0000313" key="1">
    <source>
        <dbReference type="EMBL" id="GBR74391.1"/>
    </source>
</evidence>
<keyword evidence="2" id="KW-1185">Reference proteome</keyword>
<gene>
    <name evidence="1" type="ORF">NO1_1576</name>
</gene>
<sequence length="67" mass="7872">MTPKELFQEIAALSPDQQASVYSFVYLLKHPDYLPFEKKPTVEPFANEREALNFANYYTERALNETR</sequence>
<evidence type="ECO:0000313" key="2">
    <source>
        <dbReference type="Proteomes" id="UP000269352"/>
    </source>
</evidence>
<dbReference type="Proteomes" id="UP000269352">
    <property type="component" value="Unassembled WGS sequence"/>
</dbReference>
<dbReference type="EMBL" id="BGZN01000044">
    <property type="protein sequence ID" value="GBR74391.1"/>
    <property type="molecule type" value="Genomic_DNA"/>
</dbReference>
<comment type="caution">
    <text evidence="1">The sequence shown here is derived from an EMBL/GenBank/DDBJ whole genome shotgun (WGS) entry which is preliminary data.</text>
</comment>
<reference evidence="1 2" key="1">
    <citation type="journal article" date="2019" name="ISME J.">
        <title>Genome analyses of uncultured TG2/ZB3 bacteria in 'Margulisbacteria' specifically attached to ectosymbiotic spirochetes of protists in the termite gut.</title>
        <authorList>
            <person name="Utami Y.D."/>
            <person name="Kuwahara H."/>
            <person name="Igai K."/>
            <person name="Murakami T."/>
            <person name="Sugaya K."/>
            <person name="Morikawa T."/>
            <person name="Nagura Y."/>
            <person name="Yuki M."/>
            <person name="Deevong P."/>
            <person name="Inoue T."/>
            <person name="Kihara K."/>
            <person name="Lo N."/>
            <person name="Yamada A."/>
            <person name="Ohkuma M."/>
            <person name="Hongoh Y."/>
        </authorList>
    </citation>
    <scope>NUCLEOTIDE SEQUENCE [LARGE SCALE GENOMIC DNA]</scope>
    <source>
        <strain evidence="1">NkOx7-01</strain>
    </source>
</reference>